<keyword evidence="2" id="KW-0378">Hydrolase</keyword>
<reference evidence="2 3" key="1">
    <citation type="submission" date="2015-01" db="EMBL/GenBank/DDBJ databases">
        <authorList>
            <person name="Aslett A.Martin."/>
            <person name="De Silva Nishadi"/>
        </authorList>
    </citation>
    <scope>NUCLEOTIDE SEQUENCE [LARGE SCALE GENOMIC DNA]</scope>
    <source>
        <strain evidence="2 3">R28058</strain>
    </source>
</reference>
<evidence type="ECO:0000259" key="1">
    <source>
        <dbReference type="Pfam" id="PF04961"/>
    </source>
</evidence>
<dbReference type="Pfam" id="PF04961">
    <property type="entry name" value="FTCD_C"/>
    <property type="match status" value="1"/>
</dbReference>
<dbReference type="EMBL" id="CEKZ01000003">
    <property type="protein sequence ID" value="CEQ02201.1"/>
    <property type="molecule type" value="Genomic_DNA"/>
</dbReference>
<evidence type="ECO:0000313" key="2">
    <source>
        <dbReference type="EMBL" id="CEQ02201.1"/>
    </source>
</evidence>
<protein>
    <submittedName>
        <fullName evidence="2">Methenyltetrahydrofolate cyclohydrolase FchA</fullName>
        <ecNumber evidence="2">3.5.4.9</ecNumber>
    </submittedName>
</protein>
<feature type="domain" description="Cyclodeaminase/cyclohydrolase" evidence="1">
    <location>
        <begin position="7"/>
        <end position="190"/>
    </location>
</feature>
<name>A0A0C7QFP9_PARSO</name>
<sequence length="217" mass="24231">MRLVEMTVEDFSKEVDSNSPAPGGGSVAALAANIGISLSRMMANLSFGKKKYESLSEDIRLEFTEKFNNLGDIREELIELVDKDTEAFEEYMKALKLPKETSEEKEVRNIAIKCATMFSIEVPFKTATRSLEALELLNFIAKYGNQNAITDIGVGTLLIYSGIEGAILNVKVNLLGLEDEELINEYRARCLEILDKAKSFKESIIEDIHEKLEPVKA</sequence>
<dbReference type="GO" id="GO:0004477">
    <property type="term" value="F:methenyltetrahydrofolate cyclohydrolase activity"/>
    <property type="evidence" value="ECO:0007669"/>
    <property type="project" value="UniProtKB-EC"/>
</dbReference>
<proteinExistence type="predicted"/>
<evidence type="ECO:0000313" key="3">
    <source>
        <dbReference type="Proteomes" id="UP000049127"/>
    </source>
</evidence>
<dbReference type="InterPro" id="IPR036178">
    <property type="entry name" value="Formintransfe-cycloase-like_sf"/>
</dbReference>
<dbReference type="EC" id="3.5.4.9" evidence="2"/>
<gene>
    <name evidence="2" type="primary">fchA_1</name>
    <name evidence="2" type="ORF">R28058_00251</name>
</gene>
<dbReference type="SUPFAM" id="SSF101262">
    <property type="entry name" value="Methenyltetrahydrofolate cyclohydrolase-like"/>
    <property type="match status" value="1"/>
</dbReference>
<dbReference type="InterPro" id="IPR007044">
    <property type="entry name" value="Cyclodeamin/CycHdrlase"/>
</dbReference>
<dbReference type="Proteomes" id="UP000049127">
    <property type="component" value="Unassembled WGS sequence"/>
</dbReference>
<accession>A0A0C7QFP9</accession>
<dbReference type="RefSeq" id="WP_055341107.1">
    <property type="nucleotide sequence ID" value="NZ_CDNI01000014.1"/>
</dbReference>
<dbReference type="OrthoDB" id="7959174at2"/>
<organism evidence="2 3">
    <name type="scientific">Paraclostridium sordellii</name>
    <name type="common">Clostridium sordellii</name>
    <dbReference type="NCBI Taxonomy" id="1505"/>
    <lineage>
        <taxon>Bacteria</taxon>
        <taxon>Bacillati</taxon>
        <taxon>Bacillota</taxon>
        <taxon>Clostridia</taxon>
        <taxon>Peptostreptococcales</taxon>
        <taxon>Peptostreptococcaceae</taxon>
        <taxon>Paraclostridium</taxon>
    </lineage>
</organism>
<dbReference type="Gene3D" id="1.20.120.680">
    <property type="entry name" value="Formiminotetrahydrofolate cyclodeaminase monomer, up-and-down helical bundle"/>
    <property type="match status" value="1"/>
</dbReference>
<dbReference type="AlphaFoldDB" id="A0A0C7QFP9"/>